<accession>A0ABD0LN14</accession>
<reference evidence="2 3" key="1">
    <citation type="journal article" date="2023" name="Sci. Data">
        <title>Genome assembly of the Korean intertidal mud-creeper Batillaria attramentaria.</title>
        <authorList>
            <person name="Patra A.K."/>
            <person name="Ho P.T."/>
            <person name="Jun S."/>
            <person name="Lee S.J."/>
            <person name="Kim Y."/>
            <person name="Won Y.J."/>
        </authorList>
    </citation>
    <scope>NUCLEOTIDE SEQUENCE [LARGE SCALE GENOMIC DNA]</scope>
    <source>
        <strain evidence="2">Wonlab-2016</strain>
    </source>
</reference>
<dbReference type="EMBL" id="JACVVK020000035">
    <property type="protein sequence ID" value="KAK7500830.1"/>
    <property type="molecule type" value="Genomic_DNA"/>
</dbReference>
<gene>
    <name evidence="2" type="ORF">BaRGS_00008074</name>
</gene>
<evidence type="ECO:0000313" key="2">
    <source>
        <dbReference type="EMBL" id="KAK7500830.1"/>
    </source>
</evidence>
<sequence>YTTFLRLKTAPQVSYNAHNNCHVNSIHFNGWFKGKVATLLNPYPAVRNTKLRSLSIILSSSKQLPKRRLMTDTNDYTDDRQKRLDRASLLTLVILTVSEICLCSPAVTGVRG</sequence>
<evidence type="ECO:0000256" key="1">
    <source>
        <dbReference type="SAM" id="Phobius"/>
    </source>
</evidence>
<proteinExistence type="predicted"/>
<keyword evidence="3" id="KW-1185">Reference proteome</keyword>
<feature type="transmembrane region" description="Helical" evidence="1">
    <location>
        <begin position="89"/>
        <end position="107"/>
    </location>
</feature>
<comment type="caution">
    <text evidence="2">The sequence shown here is derived from an EMBL/GenBank/DDBJ whole genome shotgun (WGS) entry which is preliminary data.</text>
</comment>
<keyword evidence="1" id="KW-0812">Transmembrane</keyword>
<feature type="non-terminal residue" evidence="2">
    <location>
        <position position="1"/>
    </location>
</feature>
<dbReference type="Proteomes" id="UP001519460">
    <property type="component" value="Unassembled WGS sequence"/>
</dbReference>
<feature type="non-terminal residue" evidence="2">
    <location>
        <position position="112"/>
    </location>
</feature>
<keyword evidence="1" id="KW-1133">Transmembrane helix</keyword>
<name>A0ABD0LN14_9CAEN</name>
<evidence type="ECO:0000313" key="3">
    <source>
        <dbReference type="Proteomes" id="UP001519460"/>
    </source>
</evidence>
<keyword evidence="1" id="KW-0472">Membrane</keyword>
<protein>
    <submittedName>
        <fullName evidence="2">Uncharacterized protein</fullName>
    </submittedName>
</protein>
<dbReference type="AlphaFoldDB" id="A0ABD0LN14"/>
<organism evidence="2 3">
    <name type="scientific">Batillaria attramentaria</name>
    <dbReference type="NCBI Taxonomy" id="370345"/>
    <lineage>
        <taxon>Eukaryota</taxon>
        <taxon>Metazoa</taxon>
        <taxon>Spiralia</taxon>
        <taxon>Lophotrochozoa</taxon>
        <taxon>Mollusca</taxon>
        <taxon>Gastropoda</taxon>
        <taxon>Caenogastropoda</taxon>
        <taxon>Sorbeoconcha</taxon>
        <taxon>Cerithioidea</taxon>
        <taxon>Batillariidae</taxon>
        <taxon>Batillaria</taxon>
    </lineage>
</organism>